<accession>A0AAW4WKF8</accession>
<name>A0AAW4WKF8_9FIRM</name>
<sequence>MKVKVKVYDGVKYWDGTQKVAEVNYDIQGYEVKQIPDEEIAAMGFDTVDEFEEYLILTLKSGETSTFCNSHVDLFKL</sequence>
<evidence type="ECO:0008006" key="3">
    <source>
        <dbReference type="Google" id="ProtNLM"/>
    </source>
</evidence>
<protein>
    <recommendedName>
        <fullName evidence="3">Phage protein</fullName>
    </recommendedName>
</protein>
<comment type="caution">
    <text evidence="1">The sequence shown here is derived from an EMBL/GenBank/DDBJ whole genome shotgun (WGS) entry which is preliminary data.</text>
</comment>
<proteinExistence type="predicted"/>
<gene>
    <name evidence="1" type="ORF">LKD47_09910</name>
</gene>
<dbReference type="EMBL" id="JAJEQW010000010">
    <property type="protein sequence ID" value="MCC2242610.1"/>
    <property type="molecule type" value="Genomic_DNA"/>
</dbReference>
<organism evidence="1 2">
    <name type="scientific">Roseburia amylophila</name>
    <dbReference type="NCBI Taxonomy" id="2981794"/>
    <lineage>
        <taxon>Bacteria</taxon>
        <taxon>Bacillati</taxon>
        <taxon>Bacillota</taxon>
        <taxon>Clostridia</taxon>
        <taxon>Lachnospirales</taxon>
        <taxon>Lachnospiraceae</taxon>
        <taxon>Roseburia</taxon>
    </lineage>
</organism>
<reference evidence="1" key="1">
    <citation type="submission" date="2021-10" db="EMBL/GenBank/DDBJ databases">
        <title>Anaerobic single-cell dispensing facilitates the cultivation of human gut bacteria.</title>
        <authorList>
            <person name="Afrizal A."/>
        </authorList>
    </citation>
    <scope>NUCLEOTIDE SEQUENCE</scope>
    <source>
        <strain evidence="1">CLA-AA-H204</strain>
    </source>
</reference>
<dbReference type="AlphaFoldDB" id="A0AAW4WKF8"/>
<dbReference type="Proteomes" id="UP001198893">
    <property type="component" value="Unassembled WGS sequence"/>
</dbReference>
<dbReference type="RefSeq" id="WP_022503286.1">
    <property type="nucleotide sequence ID" value="NZ_JAJEQW010000010.1"/>
</dbReference>
<evidence type="ECO:0000313" key="1">
    <source>
        <dbReference type="EMBL" id="MCC2242610.1"/>
    </source>
</evidence>
<evidence type="ECO:0000313" key="2">
    <source>
        <dbReference type="Proteomes" id="UP001198893"/>
    </source>
</evidence>